<evidence type="ECO:0008006" key="4">
    <source>
        <dbReference type="Google" id="ProtNLM"/>
    </source>
</evidence>
<dbReference type="InterPro" id="IPR035093">
    <property type="entry name" value="RelE/ParE_toxin_dom_sf"/>
</dbReference>
<dbReference type="InterPro" id="IPR007712">
    <property type="entry name" value="RelE/ParE_toxin"/>
</dbReference>
<protein>
    <recommendedName>
        <fullName evidence="4">Cytotoxic translational repressor of toxin-antitoxin stability system</fullName>
    </recommendedName>
</protein>
<gene>
    <name evidence="2" type="ORF">HRbin22_01931</name>
</gene>
<evidence type="ECO:0000313" key="2">
    <source>
        <dbReference type="EMBL" id="GBD09673.1"/>
    </source>
</evidence>
<dbReference type="Pfam" id="PF05016">
    <property type="entry name" value="ParE_toxin"/>
    <property type="match status" value="1"/>
</dbReference>
<reference evidence="3" key="1">
    <citation type="submission" date="2017-09" db="EMBL/GenBank/DDBJ databases">
        <title>Metaegenomics of thermophilic ammonia-oxidizing enrichment culture.</title>
        <authorList>
            <person name="Kato S."/>
            <person name="Suzuki K."/>
        </authorList>
    </citation>
    <scope>NUCLEOTIDE SEQUENCE [LARGE SCALE GENOMIC DNA]</scope>
</reference>
<dbReference type="SUPFAM" id="SSF143011">
    <property type="entry name" value="RelE-like"/>
    <property type="match status" value="1"/>
</dbReference>
<evidence type="ECO:0000256" key="1">
    <source>
        <dbReference type="ARBA" id="ARBA00022649"/>
    </source>
</evidence>
<comment type="caution">
    <text evidence="2">The sequence shown here is derived from an EMBL/GenBank/DDBJ whole genome shotgun (WGS) entry which is preliminary data.</text>
</comment>
<keyword evidence="1" id="KW-1277">Toxin-antitoxin system</keyword>
<evidence type="ECO:0000313" key="3">
    <source>
        <dbReference type="Proteomes" id="UP000236642"/>
    </source>
</evidence>
<sequence length="82" mass="9752">MLTIRFSRKALKDLERLPTKHRQQILEHIALLAEEANPRLTKIRHDRGLLLSHRAGEYRLYVQRGRGLLQILGIRKRNDAYR</sequence>
<dbReference type="AlphaFoldDB" id="A0A2H5Y8D7"/>
<dbReference type="Proteomes" id="UP000236642">
    <property type="component" value="Unassembled WGS sequence"/>
</dbReference>
<proteinExistence type="predicted"/>
<organism evidence="2 3">
    <name type="scientific">Candidatus Thermoflexus japonica</name>
    <dbReference type="NCBI Taxonomy" id="2035417"/>
    <lineage>
        <taxon>Bacteria</taxon>
        <taxon>Bacillati</taxon>
        <taxon>Chloroflexota</taxon>
        <taxon>Thermoflexia</taxon>
        <taxon>Thermoflexales</taxon>
        <taxon>Thermoflexaceae</taxon>
        <taxon>Thermoflexus</taxon>
    </lineage>
</organism>
<name>A0A2H5Y8D7_9CHLR</name>
<dbReference type="Gene3D" id="3.30.2310.20">
    <property type="entry name" value="RelE-like"/>
    <property type="match status" value="1"/>
</dbReference>
<accession>A0A2H5Y8D7</accession>
<dbReference type="EMBL" id="BEHY01000057">
    <property type="protein sequence ID" value="GBD09673.1"/>
    <property type="molecule type" value="Genomic_DNA"/>
</dbReference>